<dbReference type="GO" id="GO:0051301">
    <property type="term" value="P:cell division"/>
    <property type="evidence" value="ECO:0007669"/>
    <property type="project" value="InterPro"/>
</dbReference>
<gene>
    <name evidence="3" type="ORF">J8A68_004091</name>
</gene>
<dbReference type="Pfam" id="PF08202">
    <property type="entry name" value="MIS13"/>
    <property type="match status" value="1"/>
</dbReference>
<dbReference type="OrthoDB" id="3364649at2759"/>
<name>A0A8J5QI10_9ASCO</name>
<reference evidence="3 4" key="1">
    <citation type="journal article" date="2021" name="DNA Res.">
        <title>Genome analysis of Candida subhashii reveals its hybrid nature and dual mitochondrial genome conformations.</title>
        <authorList>
            <person name="Mixao V."/>
            <person name="Hegedusova E."/>
            <person name="Saus E."/>
            <person name="Pryszcz L.P."/>
            <person name="Cillingova A."/>
            <person name="Nosek J."/>
            <person name="Gabaldon T."/>
        </authorList>
    </citation>
    <scope>NUCLEOTIDE SEQUENCE [LARGE SCALE GENOMIC DNA]</scope>
    <source>
        <strain evidence="3 4">CBS 10753</strain>
    </source>
</reference>
<keyword evidence="1" id="KW-0175">Coiled coil</keyword>
<accession>A0A8J5QI10</accession>
<evidence type="ECO:0000313" key="4">
    <source>
        <dbReference type="Proteomes" id="UP000694255"/>
    </source>
</evidence>
<dbReference type="PANTHER" id="PTHR14778:SF2">
    <property type="entry name" value="KINETOCHORE-ASSOCIATED PROTEIN DSN1 HOMOLOG"/>
    <property type="match status" value="1"/>
</dbReference>
<evidence type="ECO:0008006" key="5">
    <source>
        <dbReference type="Google" id="ProtNLM"/>
    </source>
</evidence>
<feature type="coiled-coil region" evidence="1">
    <location>
        <begin position="246"/>
        <end position="280"/>
    </location>
</feature>
<evidence type="ECO:0000313" key="3">
    <source>
        <dbReference type="EMBL" id="KAG7662443.1"/>
    </source>
</evidence>
<protein>
    <recommendedName>
        <fullName evidence="5">Kinetochore protein mis13</fullName>
    </recommendedName>
</protein>
<dbReference type="Proteomes" id="UP000694255">
    <property type="component" value="Unassembled WGS sequence"/>
</dbReference>
<proteinExistence type="predicted"/>
<dbReference type="GeneID" id="73470891"/>
<feature type="region of interest" description="Disordered" evidence="2">
    <location>
        <begin position="44"/>
        <end position="78"/>
    </location>
</feature>
<dbReference type="AlphaFoldDB" id="A0A8J5QI10"/>
<dbReference type="GO" id="GO:0000444">
    <property type="term" value="C:MIS12/MIND type complex"/>
    <property type="evidence" value="ECO:0007669"/>
    <property type="project" value="InterPro"/>
</dbReference>
<feature type="region of interest" description="Disordered" evidence="2">
    <location>
        <begin position="107"/>
        <end position="142"/>
    </location>
</feature>
<feature type="compositionally biased region" description="Polar residues" evidence="2">
    <location>
        <begin position="107"/>
        <end position="121"/>
    </location>
</feature>
<feature type="compositionally biased region" description="Polar residues" evidence="2">
    <location>
        <begin position="44"/>
        <end position="60"/>
    </location>
</feature>
<feature type="region of interest" description="Disordered" evidence="2">
    <location>
        <begin position="1"/>
        <end position="20"/>
    </location>
</feature>
<dbReference type="PANTHER" id="PTHR14778">
    <property type="entry name" value="KINETOCHORE-ASSOCIATED PROTEIN DSN1 HOMOLOG"/>
    <property type="match status" value="1"/>
</dbReference>
<dbReference type="GO" id="GO:0007059">
    <property type="term" value="P:chromosome segregation"/>
    <property type="evidence" value="ECO:0007669"/>
    <property type="project" value="InterPro"/>
</dbReference>
<evidence type="ECO:0000256" key="2">
    <source>
        <dbReference type="SAM" id="MobiDB-lite"/>
    </source>
</evidence>
<sequence length="423" mass="49063">MSNRRNHYLQQTVPNLTAGTSTLTEANQSMNILSRENKLSNLFTSSSQEHITTSRNTPSTNRHESSRQEKKRKRLQIGGDINTLNQELELLSEADETIDFSQFKTRTQAVGTKQTKTTSYRPESKSSKRTNSNNRYDNLPSSGIITEPLKNIDVKDYHKFLDPLMSEPDKMRQLLIWCMKKEMEDDEQQPHRDAAIQSDERTAYNIAKVVKEEIIKDLIEQEVSTNWYDSNNTNLNSSVLLPNPQNTSTLLDIETYSKQLEQLREEKMKWRRAFESSINEVNQIRFDPDKINKDKLSEYIQTHHPDKKGIVDNSLINKTVAKYESTKKLIPELERKINQLSASSYMLESSTRLIKNIEDKKILPDVERYLSDYMNKASVENYKLLQEKEGVSHWPIPTEPITDKELLEGICRVEMKAAELEEI</sequence>
<organism evidence="3 4">
    <name type="scientific">[Candida] subhashii</name>
    <dbReference type="NCBI Taxonomy" id="561895"/>
    <lineage>
        <taxon>Eukaryota</taxon>
        <taxon>Fungi</taxon>
        <taxon>Dikarya</taxon>
        <taxon>Ascomycota</taxon>
        <taxon>Saccharomycotina</taxon>
        <taxon>Pichiomycetes</taxon>
        <taxon>Debaryomycetaceae</taxon>
        <taxon>Spathaspora</taxon>
    </lineage>
</organism>
<evidence type="ECO:0000256" key="1">
    <source>
        <dbReference type="SAM" id="Coils"/>
    </source>
</evidence>
<dbReference type="InterPro" id="IPR013218">
    <property type="entry name" value="Dsn1/Mis13"/>
</dbReference>
<comment type="caution">
    <text evidence="3">The sequence shown here is derived from an EMBL/GenBank/DDBJ whole genome shotgun (WGS) entry which is preliminary data.</text>
</comment>
<dbReference type="EMBL" id="JAGSYN010000179">
    <property type="protein sequence ID" value="KAG7662443.1"/>
    <property type="molecule type" value="Genomic_DNA"/>
</dbReference>
<keyword evidence="4" id="KW-1185">Reference proteome</keyword>
<feature type="compositionally biased region" description="Polar residues" evidence="2">
    <location>
        <begin position="8"/>
        <end position="20"/>
    </location>
</feature>
<dbReference type="RefSeq" id="XP_049262676.1">
    <property type="nucleotide sequence ID" value="XM_049408013.1"/>
</dbReference>